<feature type="domain" description="PDZ" evidence="2">
    <location>
        <begin position="37"/>
        <end position="109"/>
    </location>
</feature>
<proteinExistence type="predicted"/>
<comment type="caution">
    <text evidence="3">The sequence shown here is derived from an EMBL/GenBank/DDBJ whole genome shotgun (WGS) entry which is preliminary data.</text>
</comment>
<organism evidence="3">
    <name type="scientific">Tanacetum cinerariifolium</name>
    <name type="common">Dalmatian daisy</name>
    <name type="synonym">Chrysanthemum cinerariifolium</name>
    <dbReference type="NCBI Taxonomy" id="118510"/>
    <lineage>
        <taxon>Eukaryota</taxon>
        <taxon>Viridiplantae</taxon>
        <taxon>Streptophyta</taxon>
        <taxon>Embryophyta</taxon>
        <taxon>Tracheophyta</taxon>
        <taxon>Spermatophyta</taxon>
        <taxon>Magnoliopsida</taxon>
        <taxon>eudicotyledons</taxon>
        <taxon>Gunneridae</taxon>
        <taxon>Pentapetalae</taxon>
        <taxon>asterids</taxon>
        <taxon>campanulids</taxon>
        <taxon>Asterales</taxon>
        <taxon>Asteraceae</taxon>
        <taxon>Asteroideae</taxon>
        <taxon>Anthemideae</taxon>
        <taxon>Anthemidinae</taxon>
        <taxon>Tanacetum</taxon>
    </lineage>
</organism>
<gene>
    <name evidence="3" type="ORF">Tci_490285</name>
</gene>
<dbReference type="EMBL" id="BKCJ010249744">
    <property type="protein sequence ID" value="GEZ18312.1"/>
    <property type="molecule type" value="Genomic_DNA"/>
</dbReference>
<reference evidence="3" key="1">
    <citation type="journal article" date="2019" name="Sci. Rep.">
        <title>Draft genome of Tanacetum cinerariifolium, the natural source of mosquito coil.</title>
        <authorList>
            <person name="Yamashiro T."/>
            <person name="Shiraishi A."/>
            <person name="Satake H."/>
            <person name="Nakayama K."/>
        </authorList>
    </citation>
    <scope>NUCLEOTIDE SEQUENCE</scope>
</reference>
<feature type="region of interest" description="Disordered" evidence="1">
    <location>
        <begin position="1"/>
        <end position="38"/>
    </location>
</feature>
<protein>
    <submittedName>
        <fullName evidence="3">Carboxyl-terminal-processing peptidase 1, chloroplastic</fullName>
    </submittedName>
</protein>
<accession>A0A699I7Y0</accession>
<sequence length="118" mass="12549">MDGSSSRRSLPAVVAAKKKKREQNGTTSTTASQNRSSMSMVEVVPFCSLFFFSAVATADGPAYAASVRQGDELLYVNGVDLKGKSAFEALSLIQGPSDTSVNIMVKHRNYGPVQSVDV</sequence>
<dbReference type="PANTHER" id="PTHR32060:SF31">
    <property type="entry name" value="CARBOXYL-TERMINAL-PROCESSING PEPTIDASE 1, CHLOROPLASTIC"/>
    <property type="match status" value="1"/>
</dbReference>
<dbReference type="Gene3D" id="2.30.42.10">
    <property type="match status" value="1"/>
</dbReference>
<evidence type="ECO:0000313" key="3">
    <source>
        <dbReference type="EMBL" id="GEZ18312.1"/>
    </source>
</evidence>
<dbReference type="SUPFAM" id="SSF50156">
    <property type="entry name" value="PDZ domain-like"/>
    <property type="match status" value="1"/>
</dbReference>
<dbReference type="AlphaFoldDB" id="A0A699I7Y0"/>
<dbReference type="PANTHER" id="PTHR32060">
    <property type="entry name" value="TAIL-SPECIFIC PROTEASE"/>
    <property type="match status" value="1"/>
</dbReference>
<name>A0A699I7Y0_TANCI</name>
<dbReference type="SMART" id="SM00228">
    <property type="entry name" value="PDZ"/>
    <property type="match status" value="1"/>
</dbReference>
<dbReference type="InterPro" id="IPR001478">
    <property type="entry name" value="PDZ"/>
</dbReference>
<feature type="compositionally biased region" description="Polar residues" evidence="1">
    <location>
        <begin position="24"/>
        <end position="38"/>
    </location>
</feature>
<evidence type="ECO:0000256" key="1">
    <source>
        <dbReference type="SAM" id="MobiDB-lite"/>
    </source>
</evidence>
<dbReference type="GO" id="GO:0004175">
    <property type="term" value="F:endopeptidase activity"/>
    <property type="evidence" value="ECO:0007669"/>
    <property type="project" value="TreeGrafter"/>
</dbReference>
<dbReference type="InterPro" id="IPR036034">
    <property type="entry name" value="PDZ_sf"/>
</dbReference>
<evidence type="ECO:0000259" key="2">
    <source>
        <dbReference type="SMART" id="SM00228"/>
    </source>
</evidence>